<protein>
    <submittedName>
        <fullName evidence="5">Amino acid ABC transporter, periplasmic amino acid-binding protein</fullName>
    </submittedName>
</protein>
<keyword evidence="6" id="KW-1185">Reference proteome</keyword>
<dbReference type="OrthoDB" id="9807134at2"/>
<dbReference type="Gene3D" id="3.40.190.10">
    <property type="entry name" value="Periplasmic binding protein-like II"/>
    <property type="match status" value="2"/>
</dbReference>
<evidence type="ECO:0000313" key="6">
    <source>
        <dbReference type="Proteomes" id="UP000057213"/>
    </source>
</evidence>
<dbReference type="EMBL" id="CP010401">
    <property type="protein sequence ID" value="ALE03884.1"/>
    <property type="molecule type" value="Genomic_DNA"/>
</dbReference>
<evidence type="ECO:0000313" key="5">
    <source>
        <dbReference type="EMBL" id="ALE03884.1"/>
    </source>
</evidence>
<dbReference type="GO" id="GO:0015276">
    <property type="term" value="F:ligand-gated monoatomic ion channel activity"/>
    <property type="evidence" value="ECO:0007669"/>
    <property type="project" value="InterPro"/>
</dbReference>
<dbReference type="SUPFAM" id="SSF53850">
    <property type="entry name" value="Periplasmic binding protein-like II"/>
    <property type="match status" value="1"/>
</dbReference>
<dbReference type="STRING" id="1318743.PU02_1070"/>
<sequence>MKLFAVTLAASMVLFSQQANAKTLRIASEGAYPPFNYMDSNNKLHGFDIDIAYALCEKMKVECIITAQNFDGIIPGLLAKKYDAIVASLSPTKERLKKISFTDAYYSTETAVIVSKDSQINEISVEAFKEKNIGVQSNTVQATYAEDNYAPQGVNVKIYPTTIEANRDLLNHRLDVILIDKLQILNWLANDGKECCELLGTIKSSKFPVAIGLRKNNEDLKNAFNEAIQEIRIDGTYDKIMKKYFDFDIY</sequence>
<evidence type="ECO:0000259" key="4">
    <source>
        <dbReference type="SMART" id="SM00079"/>
    </source>
</evidence>
<dbReference type="PATRIC" id="fig|1318743.3.peg.1086"/>
<keyword evidence="1 2" id="KW-0732">Signal</keyword>
<evidence type="ECO:0000256" key="2">
    <source>
        <dbReference type="SAM" id="SignalP"/>
    </source>
</evidence>
<dbReference type="PANTHER" id="PTHR35936">
    <property type="entry name" value="MEMBRANE-BOUND LYTIC MUREIN TRANSGLYCOSYLASE F"/>
    <property type="match status" value="1"/>
</dbReference>
<dbReference type="Proteomes" id="UP000057213">
    <property type="component" value="Chromosome"/>
</dbReference>
<name>A0A0M4LTF9_9HYPH</name>
<feature type="signal peptide" evidence="2">
    <location>
        <begin position="1"/>
        <end position="21"/>
    </location>
</feature>
<dbReference type="Pfam" id="PF00497">
    <property type="entry name" value="SBP_bac_3"/>
    <property type="match status" value="1"/>
</dbReference>
<gene>
    <name evidence="5" type="ORF">PU02_1070</name>
</gene>
<evidence type="ECO:0000259" key="3">
    <source>
        <dbReference type="SMART" id="SM00062"/>
    </source>
</evidence>
<feature type="domain" description="Solute-binding protein family 3/N-terminal" evidence="3">
    <location>
        <begin position="23"/>
        <end position="248"/>
    </location>
</feature>
<organism evidence="5 6">
    <name type="scientific">Bartonella ancashensis</name>
    <dbReference type="NCBI Taxonomy" id="1318743"/>
    <lineage>
        <taxon>Bacteria</taxon>
        <taxon>Pseudomonadati</taxon>
        <taxon>Pseudomonadota</taxon>
        <taxon>Alphaproteobacteria</taxon>
        <taxon>Hyphomicrobiales</taxon>
        <taxon>Bartonellaceae</taxon>
        <taxon>Bartonella</taxon>
    </lineage>
</organism>
<feature type="chain" id="PRO_5005797864" evidence="2">
    <location>
        <begin position="22"/>
        <end position="250"/>
    </location>
</feature>
<evidence type="ECO:0000256" key="1">
    <source>
        <dbReference type="ARBA" id="ARBA00022729"/>
    </source>
</evidence>
<dbReference type="SMART" id="SM00079">
    <property type="entry name" value="PBPe"/>
    <property type="match status" value="1"/>
</dbReference>
<accession>A0A0M4LTF9</accession>
<reference evidence="5 6" key="1">
    <citation type="journal article" date="2015" name="Genome Announc.">
        <title>Complete Genome Sequence of Bartonella ancashensis Strain 20.00, Isolated from the Blood of a Patient with Verruga Peruana.</title>
        <authorList>
            <person name="Hang J."/>
            <person name="Mullins K.E."/>
            <person name="Clifford R.J."/>
            <person name="Onmus-Leone F."/>
            <person name="Yang Y."/>
            <person name="Jiang J."/>
            <person name="Leguia M."/>
            <person name="Kasper M.R."/>
            <person name="Maguina C."/>
            <person name="Lesho E.P."/>
            <person name="Jarman R.G."/>
            <person name="Richards A.L."/>
            <person name="Blazes D."/>
        </authorList>
    </citation>
    <scope>NUCLEOTIDE SEQUENCE [LARGE SCALE GENOMIC DNA]</scope>
    <source>
        <strain evidence="5 6">20.00</strain>
    </source>
</reference>
<dbReference type="PANTHER" id="PTHR35936:SF17">
    <property type="entry name" value="ARGININE-BINDING EXTRACELLULAR PROTEIN ARTP"/>
    <property type="match status" value="1"/>
</dbReference>
<dbReference type="KEGG" id="banc:PU02_1070"/>
<feature type="domain" description="Ionotropic glutamate receptor C-terminal" evidence="4">
    <location>
        <begin position="23"/>
        <end position="247"/>
    </location>
</feature>
<dbReference type="RefSeq" id="WP_053944366.1">
    <property type="nucleotide sequence ID" value="NZ_CP010401.1"/>
</dbReference>
<dbReference type="InterPro" id="IPR001320">
    <property type="entry name" value="Iontro_rcpt_C"/>
</dbReference>
<dbReference type="GO" id="GO:0016020">
    <property type="term" value="C:membrane"/>
    <property type="evidence" value="ECO:0007669"/>
    <property type="project" value="InterPro"/>
</dbReference>
<dbReference type="SMART" id="SM00062">
    <property type="entry name" value="PBPb"/>
    <property type="match status" value="1"/>
</dbReference>
<dbReference type="AlphaFoldDB" id="A0A0M4LTF9"/>
<proteinExistence type="predicted"/>
<dbReference type="InterPro" id="IPR001638">
    <property type="entry name" value="Solute-binding_3/MltF_N"/>
</dbReference>